<evidence type="ECO:0000256" key="4">
    <source>
        <dbReference type="ARBA" id="ARBA00022777"/>
    </source>
</evidence>
<dbReference type="GO" id="GO:0004370">
    <property type="term" value="F:glycerol kinase activity"/>
    <property type="evidence" value="ECO:0007669"/>
    <property type="project" value="TreeGrafter"/>
</dbReference>
<dbReference type="InterPro" id="IPR018485">
    <property type="entry name" value="FGGY_C"/>
</dbReference>
<evidence type="ECO:0000313" key="11">
    <source>
        <dbReference type="EMBL" id="CAB4755665.1"/>
    </source>
</evidence>
<evidence type="ECO:0000313" key="9">
    <source>
        <dbReference type="EMBL" id="CAB4665506.1"/>
    </source>
</evidence>
<dbReference type="EMBL" id="CAFBNM010000009">
    <property type="protein sequence ID" value="CAB4958058.1"/>
    <property type="molecule type" value="Genomic_DNA"/>
</dbReference>
<organism evidence="14">
    <name type="scientific">freshwater metagenome</name>
    <dbReference type="NCBI Taxonomy" id="449393"/>
    <lineage>
        <taxon>unclassified sequences</taxon>
        <taxon>metagenomes</taxon>
        <taxon>ecological metagenomes</taxon>
    </lineage>
</organism>
<evidence type="ECO:0000256" key="3">
    <source>
        <dbReference type="ARBA" id="ARBA00022741"/>
    </source>
</evidence>
<evidence type="ECO:0000313" key="13">
    <source>
        <dbReference type="EMBL" id="CAB4841966.1"/>
    </source>
</evidence>
<evidence type="ECO:0000313" key="8">
    <source>
        <dbReference type="EMBL" id="CAB4599159.1"/>
    </source>
</evidence>
<dbReference type="Gene3D" id="3.30.420.40">
    <property type="match status" value="2"/>
</dbReference>
<keyword evidence="3" id="KW-0547">Nucleotide-binding</keyword>
<dbReference type="EMBL" id="CAEZYT010000002">
    <property type="protein sequence ID" value="CAB4727214.1"/>
    <property type="molecule type" value="Genomic_DNA"/>
</dbReference>
<dbReference type="EMBL" id="CAEZXC010000003">
    <property type="protein sequence ID" value="CAB4665506.1"/>
    <property type="molecule type" value="Genomic_DNA"/>
</dbReference>
<feature type="domain" description="Carbohydrate kinase FGGY C-terminal" evidence="7">
    <location>
        <begin position="252"/>
        <end position="426"/>
    </location>
</feature>
<evidence type="ECO:0000256" key="5">
    <source>
        <dbReference type="ARBA" id="ARBA00022840"/>
    </source>
</evidence>
<keyword evidence="5" id="KW-0067">ATP-binding</keyword>
<dbReference type="InterPro" id="IPR018484">
    <property type="entry name" value="FGGY_N"/>
</dbReference>
<dbReference type="EMBL" id="CAEZUM010000028">
    <property type="protein sequence ID" value="CAB4599159.1"/>
    <property type="molecule type" value="Genomic_DNA"/>
</dbReference>
<evidence type="ECO:0000313" key="16">
    <source>
        <dbReference type="EMBL" id="CAB5023046.1"/>
    </source>
</evidence>
<dbReference type="Pfam" id="PF02782">
    <property type="entry name" value="FGGY_C"/>
    <property type="match status" value="1"/>
</dbReference>
<proteinExistence type="inferred from homology"/>
<dbReference type="GO" id="GO:0005829">
    <property type="term" value="C:cytosol"/>
    <property type="evidence" value="ECO:0007669"/>
    <property type="project" value="TreeGrafter"/>
</dbReference>
<dbReference type="EMBL" id="CAFBQY010000013">
    <property type="protein sequence ID" value="CAB5075019.1"/>
    <property type="molecule type" value="Genomic_DNA"/>
</dbReference>
<sequence length="473" mass="51282">MENNSPIILAIDQGSGSTKALAINLKGEVLAHAEIKIVTSFPHPGWVEQDPEEIWQSVVTASKEITKAHKISAVGLSVQRESVLFWDRTTGKALSKIITWQDRRASDLAGKHWEYAAQVKTLSGLELDPMFSALKAQWLLENNNFNKSDICIGTIDSWIAFKLGAGHIVEVGSASRTQLLDIQSGNWSPELLSIFGISESQLPRVCASDEKHICTNMQALGLTSDVPLSGIMGDSHAALFAHQGWKTGVFKATFGTGTSLMGVTEINPQTIAWSIDNKITRAVEANILSTGSTLVWLAELLSTTPDELAKLAPESTQQVEIVPAFNGLGAPWWDREATSVISGLTRGSKRADLAAAALRSTAAQINDVLEDFAKSNIEIDSLYADGGGARNEYLMQMLADLSGKRIRSSQLLELSAFGAAMVAAIGAGLATISNIEKIELKYSDYTSAISESERQIRLKTWRKAVQQSRLKMN</sequence>
<dbReference type="InterPro" id="IPR000577">
    <property type="entry name" value="Carb_kinase_FGGY"/>
</dbReference>
<evidence type="ECO:0000256" key="2">
    <source>
        <dbReference type="ARBA" id="ARBA00022679"/>
    </source>
</evidence>
<dbReference type="GO" id="GO:0006071">
    <property type="term" value="P:glycerol metabolic process"/>
    <property type="evidence" value="ECO:0007669"/>
    <property type="project" value="TreeGrafter"/>
</dbReference>
<evidence type="ECO:0000259" key="6">
    <source>
        <dbReference type="Pfam" id="PF00370"/>
    </source>
</evidence>
<evidence type="ECO:0000313" key="17">
    <source>
        <dbReference type="EMBL" id="CAB5075019.1"/>
    </source>
</evidence>
<evidence type="ECO:0000313" key="12">
    <source>
        <dbReference type="EMBL" id="CAB4806590.1"/>
    </source>
</evidence>
<dbReference type="EMBL" id="CAFAAN010000008">
    <property type="protein sequence ID" value="CAB4806590.1"/>
    <property type="molecule type" value="Genomic_DNA"/>
</dbReference>
<dbReference type="EMBL" id="CAEZZH010000007">
    <property type="protein sequence ID" value="CAB4755665.1"/>
    <property type="molecule type" value="Genomic_DNA"/>
</dbReference>
<dbReference type="SUPFAM" id="SSF53067">
    <property type="entry name" value="Actin-like ATPase domain"/>
    <property type="match status" value="2"/>
</dbReference>
<dbReference type="GO" id="GO:0005524">
    <property type="term" value="F:ATP binding"/>
    <property type="evidence" value="ECO:0007669"/>
    <property type="project" value="UniProtKB-KW"/>
</dbReference>
<keyword evidence="4" id="KW-0418">Kinase</keyword>
<protein>
    <submittedName>
        <fullName evidence="14">Unannotated protein</fullName>
    </submittedName>
</protein>
<dbReference type="PANTHER" id="PTHR10196">
    <property type="entry name" value="SUGAR KINASE"/>
    <property type="match status" value="1"/>
</dbReference>
<dbReference type="AlphaFoldDB" id="A0A6J7KNN4"/>
<dbReference type="EMBL" id="CAFAZW010000008">
    <property type="protein sequence ID" value="CAB4841966.1"/>
    <property type="molecule type" value="Genomic_DNA"/>
</dbReference>
<keyword evidence="2" id="KW-0808">Transferase</keyword>
<evidence type="ECO:0000256" key="1">
    <source>
        <dbReference type="ARBA" id="ARBA00009156"/>
    </source>
</evidence>
<dbReference type="PANTHER" id="PTHR10196:SF69">
    <property type="entry name" value="GLYCEROL KINASE"/>
    <property type="match status" value="1"/>
</dbReference>
<accession>A0A6J7KNN4</accession>
<comment type="similarity">
    <text evidence="1">Belongs to the FGGY kinase family.</text>
</comment>
<dbReference type="InterPro" id="IPR043129">
    <property type="entry name" value="ATPase_NBD"/>
</dbReference>
<evidence type="ECO:0000313" key="10">
    <source>
        <dbReference type="EMBL" id="CAB4727214.1"/>
    </source>
</evidence>
<reference evidence="14" key="1">
    <citation type="submission" date="2020-05" db="EMBL/GenBank/DDBJ databases">
        <authorList>
            <person name="Chiriac C."/>
            <person name="Salcher M."/>
            <person name="Ghai R."/>
            <person name="Kavagutti S V."/>
        </authorList>
    </citation>
    <scope>NUCLEOTIDE SEQUENCE</scope>
</reference>
<gene>
    <name evidence="8" type="ORF">UFOPK1824_00571</name>
    <name evidence="9" type="ORF">UFOPK2340_00100</name>
    <name evidence="10" type="ORF">UFOPK2772_00076</name>
    <name evidence="11" type="ORF">UFOPK2850_00745</name>
    <name evidence="12" type="ORF">UFOPK3027_01013</name>
    <name evidence="13" type="ORF">UFOPK3256_00725</name>
    <name evidence="14" type="ORF">UFOPK3827_01039</name>
    <name evidence="15" type="ORF">UFOPK3982_00029</name>
    <name evidence="16" type="ORF">UFOPK4120_00975</name>
    <name evidence="17" type="ORF">UFOPK4404_01149</name>
</gene>
<dbReference type="PIRSF" id="PIRSF000538">
    <property type="entry name" value="GlpK"/>
    <property type="match status" value="1"/>
</dbReference>
<evidence type="ECO:0000259" key="7">
    <source>
        <dbReference type="Pfam" id="PF02782"/>
    </source>
</evidence>
<name>A0A6J7KNN4_9ZZZZ</name>
<dbReference type="Pfam" id="PF00370">
    <property type="entry name" value="FGGY_N"/>
    <property type="match status" value="1"/>
</dbReference>
<evidence type="ECO:0000313" key="14">
    <source>
        <dbReference type="EMBL" id="CAB4958058.1"/>
    </source>
</evidence>
<dbReference type="EMBL" id="CAFBOO010000001">
    <property type="protein sequence ID" value="CAB4975015.1"/>
    <property type="molecule type" value="Genomic_DNA"/>
</dbReference>
<dbReference type="EMBL" id="CAFBPO010000010">
    <property type="protein sequence ID" value="CAB5023046.1"/>
    <property type="molecule type" value="Genomic_DNA"/>
</dbReference>
<feature type="domain" description="Carbohydrate kinase FGGY N-terminal" evidence="6">
    <location>
        <begin position="7"/>
        <end position="240"/>
    </location>
</feature>
<evidence type="ECO:0000313" key="15">
    <source>
        <dbReference type="EMBL" id="CAB4975015.1"/>
    </source>
</evidence>